<evidence type="ECO:0000259" key="3">
    <source>
        <dbReference type="Pfam" id="PF22178"/>
    </source>
</evidence>
<evidence type="ECO:0000256" key="1">
    <source>
        <dbReference type="SAM" id="MobiDB-lite"/>
    </source>
</evidence>
<organism evidence="4 5">
    <name type="scientific">Pendulispora brunnea</name>
    <dbReference type="NCBI Taxonomy" id="2905690"/>
    <lineage>
        <taxon>Bacteria</taxon>
        <taxon>Pseudomonadati</taxon>
        <taxon>Myxococcota</taxon>
        <taxon>Myxococcia</taxon>
        <taxon>Myxococcales</taxon>
        <taxon>Sorangiineae</taxon>
        <taxon>Pendulisporaceae</taxon>
        <taxon>Pendulispora</taxon>
    </lineage>
</organism>
<gene>
    <name evidence="4" type="ORF">LZC95_14305</name>
</gene>
<dbReference type="InterPro" id="IPR006531">
    <property type="entry name" value="Gp5/Vgr_OB"/>
</dbReference>
<dbReference type="InterPro" id="IPR052577">
    <property type="entry name" value="VWA7"/>
</dbReference>
<dbReference type="Gene3D" id="2.40.50.230">
    <property type="entry name" value="Gp5 N-terminal domain"/>
    <property type="match status" value="1"/>
</dbReference>
<dbReference type="EMBL" id="CP089982">
    <property type="protein sequence ID" value="WXA98000.1"/>
    <property type="molecule type" value="Genomic_DNA"/>
</dbReference>
<evidence type="ECO:0000259" key="2">
    <source>
        <dbReference type="Pfam" id="PF04717"/>
    </source>
</evidence>
<feature type="domain" description="Gp5/Type VI secretion system Vgr protein OB-fold" evidence="2">
    <location>
        <begin position="555"/>
        <end position="603"/>
    </location>
</feature>
<dbReference type="PANTHER" id="PTHR14905">
    <property type="entry name" value="NG37"/>
    <property type="match status" value="1"/>
</dbReference>
<feature type="region of interest" description="Disordered" evidence="1">
    <location>
        <begin position="1430"/>
        <end position="1454"/>
    </location>
</feature>
<evidence type="ECO:0000313" key="5">
    <source>
        <dbReference type="Proteomes" id="UP001379533"/>
    </source>
</evidence>
<protein>
    <submittedName>
        <fullName evidence="4">Phage baseplate assembly protein V</fullName>
    </submittedName>
</protein>
<dbReference type="SUPFAM" id="SSF69255">
    <property type="entry name" value="gp5 N-terminal domain-like"/>
    <property type="match status" value="1"/>
</dbReference>
<name>A0ABZ2KLQ4_9BACT</name>
<dbReference type="Pfam" id="PF04717">
    <property type="entry name" value="Phage_base_V"/>
    <property type="match status" value="1"/>
</dbReference>
<dbReference type="InterPro" id="IPR054030">
    <property type="entry name" value="Gp5_Vgr_C"/>
</dbReference>
<reference evidence="4 5" key="1">
    <citation type="submission" date="2021-12" db="EMBL/GenBank/DDBJ databases">
        <title>Discovery of the Pendulisporaceae a myxobacterial family with distinct sporulation behavior and unique specialized metabolism.</title>
        <authorList>
            <person name="Garcia R."/>
            <person name="Popoff A."/>
            <person name="Bader C.D."/>
            <person name="Loehr J."/>
            <person name="Walesch S."/>
            <person name="Walt C."/>
            <person name="Boldt J."/>
            <person name="Bunk B."/>
            <person name="Haeckl F.J.F.P.J."/>
            <person name="Gunesch A.P."/>
            <person name="Birkelbach J."/>
            <person name="Nuebel U."/>
            <person name="Pietschmann T."/>
            <person name="Bach T."/>
            <person name="Mueller R."/>
        </authorList>
    </citation>
    <scope>NUCLEOTIDE SEQUENCE [LARGE SCALE GENOMIC DNA]</scope>
    <source>
        <strain evidence="4 5">MSr12523</strain>
    </source>
</reference>
<dbReference type="PANTHER" id="PTHR14905:SF7">
    <property type="entry name" value="VON WILLEBRAND FACTOR A DOMAIN-CONTAINING PROTEIN 7"/>
    <property type="match status" value="1"/>
</dbReference>
<dbReference type="InterPro" id="IPR010816">
    <property type="entry name" value="Het-C"/>
</dbReference>
<dbReference type="Pfam" id="PF05954">
    <property type="entry name" value="Phage_GPD"/>
    <property type="match status" value="2"/>
</dbReference>
<feature type="compositionally biased region" description="Polar residues" evidence="1">
    <location>
        <begin position="1437"/>
        <end position="1448"/>
    </location>
</feature>
<dbReference type="Gene3D" id="2.30.110.50">
    <property type="match status" value="2"/>
</dbReference>
<dbReference type="InterPro" id="IPR037026">
    <property type="entry name" value="Vgr_OB-fold_dom_sf"/>
</dbReference>
<sequence>MLPLPFDPEALIDDVLGGLTEGSPADDPFELTAGPLLTGQLRVLEFEGAEYINDLYVYTVTCTSRLPMEMLNAAADGEPACLTIKGTGEHEPRLIQGIVESIEALGPPPGDRATTRKRYRITIVPKLWLLTQRRSIRYFQFQTPKQIIEKVLADIKIAPSECHWHIKEDEYPVILFAYQREESDYEFFRRVLSDAGIFFCFEHASGTLDSLVPGAGAIAGALGTVADVVGGPVGAAVEEAGAMAKMLTTLVFTDESSHLPAVQDMALANELVGDALKDLATKIGGDTLGDMVDANPAGEIVFDDEAGGANDQERILEFGLKKRLRPKQIRMLDREVGASKNWAGVAKKDLATPSYDLGAGLSIGSITSMVREGPSLVAHAGFDLDIDSPTIAPSMLLQQLYQLDPNLRGYGDKQRRIDIELDRLRVQRIEGSGQSTCRRLAAGYRFRLAGHPVGTLNTEYTVTAMVSKGVADPASADEHVYRNSFQCAPVRIRPIPPRMPRPKLSDELARVVALRGERMTAHLDTNAYGYVHIRFDWEVVDDGGGNFRDLAYEEHDTAVWVPVSQPWAGDGYGMQCLPREGMRVWIGFIEGQGERPFVKGCFYDKENELPFAHDTDQQKIGLFSRTIPENGNWSEISISDQRDAELMRVRAARDLDVHVLNNSNTHVEGNSAEHVEGHRNIHVDKDLGTSVLGTERRAVARDRIDGVGGALKTKVGGSTEMDVTGNSTETIRGSQEHTVLGDSQVEVAGERRTVIADQEVVNIGRQHVMSVGEPDEPGRSYMTVVDGIYRRRAKTMVLEADETLILRSGKTELRLTPDTIALLSHAIQGISKELKLRGDGPTLRLDETARIYAKEIGLYGSDSLVRVADKVQIGASSALNDTAGVHKPPPRLESRYAIELFERAAELVEAHDFAAWAMAIFGSDVPPESYLTLHRNLRAKALPNAKIVLSTAGSLGGEFGSYNNKSREIHVSHDLATSAETNPRDAAELFLVLLHEFGHHVDNVLRRDYTQPPNEDDAPGEEGATFAYAIAGIDHAKKDHVVFGMHTRDGAGAPLRVDYPAFHRALKEYKEEPGRKEGGKAKTVEGFGAGGLGKPAKPRHNSLFTHGSIEDQGLDQADPVFYSNASDRRVRDKVYFGNWLRDNSQFLTPVTIKAFDVLWAGESVVVPGTGRAMLTELVDLLARHDFPGLRPYAKVTEKNLGWYVAHEHIDNPKGLPGVGDDQTAIDEFGIKAYIAKTKNFIADSLRQAARASDPERYRLLGQALHPLEDLFAHSNFIELALIRLQREGVIPNDPPVFPWVGLKSEVRVRPGGPNPDTRFPLVTGMFGLADTVVSLSEMILEKLDLPPGNQDPSWIDLLSMIYPREHWIVNQMLAPKGKRQDGEMPDDLGGAFKRLLVGAAMAPATQVKRRLAFACTQLLKAMAIQEDDFEKDVRNPDASTNTDPTHSMLSKDHGENPVHEVAAKCAIRAVCEVGRAMRRVWQDGESVERAVDTALAYIVHPNDISMNGTGMARLPAELMQIIKEFAQKNPGVIRERLNLEGSFATFKKHDADERRKLAQLANDALGEDEKLMQGMLALLPELDPYPKSEAS</sequence>
<feature type="domain" description="Gp5/Type VI secretion system Vgr C-terminal trimerisation" evidence="3">
    <location>
        <begin position="621"/>
        <end position="731"/>
    </location>
</feature>
<proteinExistence type="predicted"/>
<evidence type="ECO:0000313" key="4">
    <source>
        <dbReference type="EMBL" id="WXA98000.1"/>
    </source>
</evidence>
<dbReference type="Proteomes" id="UP001379533">
    <property type="component" value="Chromosome"/>
</dbReference>
<dbReference type="SUPFAM" id="SSF69279">
    <property type="entry name" value="Phage tail proteins"/>
    <property type="match status" value="2"/>
</dbReference>
<dbReference type="Pfam" id="PF07217">
    <property type="entry name" value="Het-C"/>
    <property type="match status" value="3"/>
</dbReference>
<dbReference type="Pfam" id="PF22178">
    <property type="entry name" value="Gp5_trimer_C"/>
    <property type="match status" value="1"/>
</dbReference>
<dbReference type="RefSeq" id="WP_394848617.1">
    <property type="nucleotide sequence ID" value="NZ_CP089982.1"/>
</dbReference>
<dbReference type="SUPFAM" id="SSF69349">
    <property type="entry name" value="Phage fibre proteins"/>
    <property type="match status" value="1"/>
</dbReference>
<keyword evidence="5" id="KW-1185">Reference proteome</keyword>
<accession>A0ABZ2KLQ4</accession>